<dbReference type="Proteomes" id="UP001054945">
    <property type="component" value="Unassembled WGS sequence"/>
</dbReference>
<dbReference type="AlphaFoldDB" id="A0AAV4VLA3"/>
<evidence type="ECO:0000313" key="1">
    <source>
        <dbReference type="EMBL" id="GIY71241.1"/>
    </source>
</evidence>
<comment type="caution">
    <text evidence="1">The sequence shown here is derived from an EMBL/GenBank/DDBJ whole genome shotgun (WGS) entry which is preliminary data.</text>
</comment>
<organism evidence="1 2">
    <name type="scientific">Caerostris extrusa</name>
    <name type="common">Bark spider</name>
    <name type="synonym">Caerostris bankana</name>
    <dbReference type="NCBI Taxonomy" id="172846"/>
    <lineage>
        <taxon>Eukaryota</taxon>
        <taxon>Metazoa</taxon>
        <taxon>Ecdysozoa</taxon>
        <taxon>Arthropoda</taxon>
        <taxon>Chelicerata</taxon>
        <taxon>Arachnida</taxon>
        <taxon>Araneae</taxon>
        <taxon>Araneomorphae</taxon>
        <taxon>Entelegynae</taxon>
        <taxon>Araneoidea</taxon>
        <taxon>Araneidae</taxon>
        <taxon>Caerostris</taxon>
    </lineage>
</organism>
<dbReference type="EMBL" id="BPLR01014772">
    <property type="protein sequence ID" value="GIY71241.1"/>
    <property type="molecule type" value="Genomic_DNA"/>
</dbReference>
<evidence type="ECO:0000313" key="2">
    <source>
        <dbReference type="Proteomes" id="UP001054945"/>
    </source>
</evidence>
<protein>
    <submittedName>
        <fullName evidence="1">Uncharacterized protein</fullName>
    </submittedName>
</protein>
<accession>A0AAV4VLA3</accession>
<sequence>MKTLFADDWKAGYKAGLIHLRREINMANNVTFNEDLKVKFIKHEEHPELLRQLALEIINNISPLLMEANLTLEEQQAAIRSNNLETKIHKSRGTHFPSEPKTLAKPGLITPEDRYTSMIYRCNRNQATIIEESLVLENVNQFCEIKCLRIWMEPRRKYSCCSVQQSILGFNVALRLTFGRE</sequence>
<reference evidence="1 2" key="1">
    <citation type="submission" date="2021-06" db="EMBL/GenBank/DDBJ databases">
        <title>Caerostris extrusa draft genome.</title>
        <authorList>
            <person name="Kono N."/>
            <person name="Arakawa K."/>
        </authorList>
    </citation>
    <scope>NUCLEOTIDE SEQUENCE [LARGE SCALE GENOMIC DNA]</scope>
</reference>
<gene>
    <name evidence="1" type="ORF">CEXT_384351</name>
</gene>
<proteinExistence type="predicted"/>
<keyword evidence="2" id="KW-1185">Reference proteome</keyword>
<name>A0AAV4VLA3_CAEEX</name>